<dbReference type="STRING" id="3076.A0A2P6TDV4"/>
<feature type="transmembrane region" description="Helical" evidence="8">
    <location>
        <begin position="321"/>
        <end position="345"/>
    </location>
</feature>
<evidence type="ECO:0000256" key="4">
    <source>
        <dbReference type="ARBA" id="ARBA00022741"/>
    </source>
</evidence>
<dbReference type="InterPro" id="IPR003439">
    <property type="entry name" value="ABC_transporter-like_ATP-bd"/>
</dbReference>
<dbReference type="GO" id="GO:0015421">
    <property type="term" value="F:ABC-type oligopeptide transporter activity"/>
    <property type="evidence" value="ECO:0007669"/>
    <property type="project" value="TreeGrafter"/>
</dbReference>
<dbReference type="PROSITE" id="PS00211">
    <property type="entry name" value="ABC_TRANSPORTER_1"/>
    <property type="match status" value="1"/>
</dbReference>
<dbReference type="FunFam" id="1.20.1560.10:FF:000058">
    <property type="entry name" value="ABC transporter B family member 25"/>
    <property type="match status" value="1"/>
</dbReference>
<dbReference type="SUPFAM" id="SSF52540">
    <property type="entry name" value="P-loop containing nucleoside triphosphate hydrolases"/>
    <property type="match status" value="1"/>
</dbReference>
<name>A0A2P6TDV4_CHLSO</name>
<feature type="transmembrane region" description="Helical" evidence="8">
    <location>
        <begin position="196"/>
        <end position="217"/>
    </location>
</feature>
<feature type="transmembrane region" description="Helical" evidence="8">
    <location>
        <begin position="276"/>
        <end position="301"/>
    </location>
</feature>
<dbReference type="PANTHER" id="PTHR43394:SF1">
    <property type="entry name" value="ATP-BINDING CASSETTE SUB-FAMILY B MEMBER 10, MITOCHONDRIAL"/>
    <property type="match status" value="1"/>
</dbReference>
<dbReference type="Pfam" id="PF00664">
    <property type="entry name" value="ABC_membrane"/>
    <property type="match status" value="1"/>
</dbReference>
<evidence type="ECO:0000256" key="8">
    <source>
        <dbReference type="SAM" id="Phobius"/>
    </source>
</evidence>
<dbReference type="PANTHER" id="PTHR43394">
    <property type="entry name" value="ATP-DEPENDENT PERMEASE MDL1, MITOCHONDRIAL"/>
    <property type="match status" value="1"/>
</dbReference>
<dbReference type="Gene3D" id="1.20.1560.10">
    <property type="entry name" value="ABC transporter type 1, transmembrane domain"/>
    <property type="match status" value="1"/>
</dbReference>
<dbReference type="InterPro" id="IPR017871">
    <property type="entry name" value="ABC_transporter-like_CS"/>
</dbReference>
<dbReference type="InterPro" id="IPR039421">
    <property type="entry name" value="Type_1_exporter"/>
</dbReference>
<keyword evidence="5" id="KW-0067">ATP-binding</keyword>
<dbReference type="GO" id="GO:0090374">
    <property type="term" value="P:oligopeptide export from mitochondrion"/>
    <property type="evidence" value="ECO:0007669"/>
    <property type="project" value="TreeGrafter"/>
</dbReference>
<dbReference type="PROSITE" id="PS50893">
    <property type="entry name" value="ABC_TRANSPORTER_2"/>
    <property type="match status" value="1"/>
</dbReference>
<dbReference type="Gene3D" id="3.40.50.300">
    <property type="entry name" value="P-loop containing nucleotide triphosphate hydrolases"/>
    <property type="match status" value="1"/>
</dbReference>
<sequence>MPPRGPPPFLRGDPNRDYQLLASDDAEAQQAGKQVSASRLFGLARQEVWPLAAGSLVLLIGAAAQVYFPKLAGDLIDVAIQHEAGGSPKEARRRTSAILVQILAVLAISATADGLRSWLFQSAAERVMFRLRTRLFAALLRQEVGFYDRVRTGELTNRLSEDTRMIKTVATSSIASALRSAAICSLGLAMMFATSWLLTSLVLCAIPPLFALFWLFARISRRFVKEQLAASARATTVAEEVFSNVRTVRSFAKEGAMQASYEQAQRRTLYFGLRSAALEAVFFPVHTSLATGTMMIVLWWGARLVIDSRMSAGALSAFVVYAVYVAANFGMLMGVFSSVVQALGAGERVFQLLDRQPAQDLSSGTQRPQGSPAGGELVLRDVHFAYPSRPGAWVLRGLSLHVAPGNKVALVGPSGGGKSTIVALIERFYDPQRGSVLLDGVPLPSIDHVYLHSQVALVSQEPVLFAASIADNIAFGCPGGSASQEQIEAAARIANAHDFICSFPQGYQTLVGERGVRLSGGQKQRVAIARAIIMQPRVLLLDEATSALDAESEHMVQEALDRIAAGRTVVVIAHRLSTVQAADTVAVVEGGCIAEQGSHQQLLEAGGVYAALVRRQLLFASVSQPAPQGTD</sequence>
<evidence type="ECO:0000313" key="12">
    <source>
        <dbReference type="Proteomes" id="UP000239899"/>
    </source>
</evidence>
<dbReference type="FunFam" id="3.40.50.300:FF:000403">
    <property type="entry name" value="ATP-binding cassette sub-family B member 8, mitochondrial"/>
    <property type="match status" value="1"/>
</dbReference>
<accession>A0A2P6TDV4</accession>
<dbReference type="AlphaFoldDB" id="A0A2P6TDV4"/>
<keyword evidence="4" id="KW-0547">Nucleotide-binding</keyword>
<dbReference type="CDD" id="cd03249">
    <property type="entry name" value="ABC_MTABC3_MDL1_MDL2"/>
    <property type="match status" value="1"/>
</dbReference>
<reference evidence="11 12" key="1">
    <citation type="journal article" date="2018" name="Plant J.">
        <title>Genome sequences of Chlorella sorokiniana UTEX 1602 and Micractinium conductrix SAG 241.80: implications to maltose excretion by a green alga.</title>
        <authorList>
            <person name="Arriola M.B."/>
            <person name="Velmurugan N."/>
            <person name="Zhang Y."/>
            <person name="Plunkett M.H."/>
            <person name="Hondzo H."/>
            <person name="Barney B.M."/>
        </authorList>
    </citation>
    <scope>NUCLEOTIDE SEQUENCE [LARGE SCALE GENOMIC DNA]</scope>
    <source>
        <strain evidence="12">UTEX 1602</strain>
    </source>
</reference>
<proteinExistence type="predicted"/>
<evidence type="ECO:0000256" key="7">
    <source>
        <dbReference type="ARBA" id="ARBA00023136"/>
    </source>
</evidence>
<dbReference type="SMART" id="SM00382">
    <property type="entry name" value="AAA"/>
    <property type="match status" value="1"/>
</dbReference>
<dbReference type="InterPro" id="IPR003593">
    <property type="entry name" value="AAA+_ATPase"/>
</dbReference>
<dbReference type="InterPro" id="IPR011527">
    <property type="entry name" value="ABC1_TM_dom"/>
</dbReference>
<organism evidence="11 12">
    <name type="scientific">Chlorella sorokiniana</name>
    <name type="common">Freshwater green alga</name>
    <dbReference type="NCBI Taxonomy" id="3076"/>
    <lineage>
        <taxon>Eukaryota</taxon>
        <taxon>Viridiplantae</taxon>
        <taxon>Chlorophyta</taxon>
        <taxon>core chlorophytes</taxon>
        <taxon>Trebouxiophyceae</taxon>
        <taxon>Chlorellales</taxon>
        <taxon>Chlorellaceae</taxon>
        <taxon>Chlorella clade</taxon>
        <taxon>Chlorella</taxon>
    </lineage>
</organism>
<dbReference type="EMBL" id="LHPG02000021">
    <property type="protein sequence ID" value="PRW20836.1"/>
    <property type="molecule type" value="Genomic_DNA"/>
</dbReference>
<evidence type="ECO:0000256" key="6">
    <source>
        <dbReference type="ARBA" id="ARBA00022989"/>
    </source>
</evidence>
<evidence type="ECO:0000256" key="3">
    <source>
        <dbReference type="ARBA" id="ARBA00022692"/>
    </source>
</evidence>
<dbReference type="Pfam" id="PF00005">
    <property type="entry name" value="ABC_tran"/>
    <property type="match status" value="1"/>
</dbReference>
<keyword evidence="2" id="KW-0813">Transport</keyword>
<evidence type="ECO:0000313" key="11">
    <source>
        <dbReference type="EMBL" id="PRW20836.1"/>
    </source>
</evidence>
<keyword evidence="3 8" id="KW-0812">Transmembrane</keyword>
<evidence type="ECO:0000259" key="10">
    <source>
        <dbReference type="PROSITE" id="PS50929"/>
    </source>
</evidence>
<evidence type="ECO:0000259" key="9">
    <source>
        <dbReference type="PROSITE" id="PS50893"/>
    </source>
</evidence>
<dbReference type="GO" id="GO:0005743">
    <property type="term" value="C:mitochondrial inner membrane"/>
    <property type="evidence" value="ECO:0007669"/>
    <property type="project" value="UniProtKB-SubCell"/>
</dbReference>
<feature type="domain" description="ABC transporter" evidence="9">
    <location>
        <begin position="377"/>
        <end position="615"/>
    </location>
</feature>
<keyword evidence="12" id="KW-1185">Reference proteome</keyword>
<comment type="subcellular location">
    <subcellularLocation>
        <location evidence="1">Mitochondrion inner membrane</location>
        <topology evidence="1">Multi-pass membrane protein</topology>
    </subcellularLocation>
</comment>
<dbReference type="Proteomes" id="UP000239899">
    <property type="component" value="Unassembled WGS sequence"/>
</dbReference>
<evidence type="ECO:0000256" key="5">
    <source>
        <dbReference type="ARBA" id="ARBA00022840"/>
    </source>
</evidence>
<keyword evidence="6 8" id="KW-1133">Transmembrane helix</keyword>
<dbReference type="SUPFAM" id="SSF90123">
    <property type="entry name" value="ABC transporter transmembrane region"/>
    <property type="match status" value="1"/>
</dbReference>
<dbReference type="GO" id="GO:0005524">
    <property type="term" value="F:ATP binding"/>
    <property type="evidence" value="ECO:0007669"/>
    <property type="project" value="UniProtKB-KW"/>
</dbReference>
<dbReference type="GO" id="GO:0016887">
    <property type="term" value="F:ATP hydrolysis activity"/>
    <property type="evidence" value="ECO:0007669"/>
    <property type="project" value="InterPro"/>
</dbReference>
<evidence type="ECO:0000256" key="2">
    <source>
        <dbReference type="ARBA" id="ARBA00022448"/>
    </source>
</evidence>
<dbReference type="InterPro" id="IPR036640">
    <property type="entry name" value="ABC1_TM_sf"/>
</dbReference>
<keyword evidence="7 8" id="KW-0472">Membrane</keyword>
<comment type="caution">
    <text evidence="11">The sequence shown here is derived from an EMBL/GenBank/DDBJ whole genome shotgun (WGS) entry which is preliminary data.</text>
</comment>
<dbReference type="PROSITE" id="PS50929">
    <property type="entry name" value="ABC_TM1F"/>
    <property type="match status" value="1"/>
</dbReference>
<protein>
    <submittedName>
        <fullName evidence="11">Transporter associated with antigen processing 2 isoform 1</fullName>
    </submittedName>
</protein>
<dbReference type="PIRSF" id="PIRSF002773">
    <property type="entry name" value="ABC_prm/ATPase_B"/>
    <property type="match status" value="1"/>
</dbReference>
<feature type="domain" description="ABC transmembrane type-1" evidence="10">
    <location>
        <begin position="52"/>
        <end position="341"/>
    </location>
</feature>
<dbReference type="OrthoDB" id="6500128at2759"/>
<evidence type="ECO:0000256" key="1">
    <source>
        <dbReference type="ARBA" id="ARBA00004448"/>
    </source>
</evidence>
<dbReference type="InterPro" id="IPR027417">
    <property type="entry name" value="P-loop_NTPase"/>
</dbReference>
<gene>
    <name evidence="11" type="ORF">C2E21_8612</name>
</gene>